<dbReference type="EMBL" id="HACG01025020">
    <property type="protein sequence ID" value="CEK71885.1"/>
    <property type="molecule type" value="Transcribed_RNA"/>
</dbReference>
<dbReference type="PANTHER" id="PTHR11264:SF0">
    <property type="entry name" value="URACIL-DNA GLYCOSYLASE"/>
    <property type="match status" value="1"/>
</dbReference>
<dbReference type="GO" id="GO:0005634">
    <property type="term" value="C:nucleus"/>
    <property type="evidence" value="ECO:0007669"/>
    <property type="project" value="TreeGrafter"/>
</dbReference>
<dbReference type="SUPFAM" id="SSF52141">
    <property type="entry name" value="Uracil-DNA glycosylase-like"/>
    <property type="match status" value="1"/>
</dbReference>
<dbReference type="PANTHER" id="PTHR11264">
    <property type="entry name" value="URACIL-DNA GLYCOSYLASE"/>
    <property type="match status" value="1"/>
</dbReference>
<dbReference type="GO" id="GO:0005739">
    <property type="term" value="C:mitochondrion"/>
    <property type="evidence" value="ECO:0007669"/>
    <property type="project" value="TreeGrafter"/>
</dbReference>
<dbReference type="AlphaFoldDB" id="A0A0B6ZVT5"/>
<accession>A0A0B6ZVT5</accession>
<sequence length="284" mass="32772">MAEQSLRLSPDEKIKVLTFLTNNNVLEEWKNIFRDKCDLKNSVLEFINSNEYANSIPAPHNILRAFSMCSPEDIKVVIVGDDPIWENNLATGFSFSFPKGKKLDENVGKAKRPIIYEEGQSIAILHDVLVDADFLERGGTYDYCHEIWAKKGVLLLNAILTLNEIDIWEEFIKQILFQVAKKSEQEPLFFLFWGTEAGCLGSWLSSELKRRKYWLQTIRDGDHSESIDERAPLVLFIGDNPTFSIDGNKLKYKEQAVNQFRAIKKSYRKLFTLPNLACVFIYYL</sequence>
<dbReference type="GO" id="GO:0097510">
    <property type="term" value="P:base-excision repair, AP site formation via deaminated base removal"/>
    <property type="evidence" value="ECO:0007669"/>
    <property type="project" value="TreeGrafter"/>
</dbReference>
<gene>
    <name evidence="1" type="primary">ORF80210</name>
</gene>
<reference evidence="1" key="1">
    <citation type="submission" date="2014-12" db="EMBL/GenBank/DDBJ databases">
        <title>Insight into the proteome of Arion vulgaris.</title>
        <authorList>
            <person name="Aradska J."/>
            <person name="Bulat T."/>
            <person name="Smidak R."/>
            <person name="Sarate P."/>
            <person name="Gangsoo J."/>
            <person name="Sialana F."/>
            <person name="Bilban M."/>
            <person name="Lubec G."/>
        </authorList>
    </citation>
    <scope>NUCLEOTIDE SEQUENCE</scope>
    <source>
        <tissue evidence="1">Skin</tissue>
    </source>
</reference>
<dbReference type="GO" id="GO:0004844">
    <property type="term" value="F:uracil DNA N-glycosylase activity"/>
    <property type="evidence" value="ECO:0007669"/>
    <property type="project" value="InterPro"/>
</dbReference>
<evidence type="ECO:0000313" key="1">
    <source>
        <dbReference type="EMBL" id="CEK71885.1"/>
    </source>
</evidence>
<dbReference type="InterPro" id="IPR036895">
    <property type="entry name" value="Uracil-DNA_glycosylase-like_sf"/>
</dbReference>
<name>A0A0B6ZVT5_9EUPU</name>
<protein>
    <recommendedName>
        <fullName evidence="2">Uracil-DNA glycosylase-like domain-containing protein</fullName>
    </recommendedName>
</protein>
<evidence type="ECO:0008006" key="2">
    <source>
        <dbReference type="Google" id="ProtNLM"/>
    </source>
</evidence>
<proteinExistence type="predicted"/>
<dbReference type="Gene3D" id="3.40.470.10">
    <property type="entry name" value="Uracil-DNA glycosylase-like domain"/>
    <property type="match status" value="1"/>
</dbReference>
<organism evidence="1">
    <name type="scientific">Arion vulgaris</name>
    <dbReference type="NCBI Taxonomy" id="1028688"/>
    <lineage>
        <taxon>Eukaryota</taxon>
        <taxon>Metazoa</taxon>
        <taxon>Spiralia</taxon>
        <taxon>Lophotrochozoa</taxon>
        <taxon>Mollusca</taxon>
        <taxon>Gastropoda</taxon>
        <taxon>Heterobranchia</taxon>
        <taxon>Euthyneura</taxon>
        <taxon>Panpulmonata</taxon>
        <taxon>Eupulmonata</taxon>
        <taxon>Stylommatophora</taxon>
        <taxon>Helicina</taxon>
        <taxon>Arionoidea</taxon>
        <taxon>Arionidae</taxon>
        <taxon>Arion</taxon>
    </lineage>
</organism>
<dbReference type="InterPro" id="IPR002043">
    <property type="entry name" value="UDG_fam1"/>
</dbReference>